<reference evidence="2 3" key="1">
    <citation type="submission" date="2016-07" db="EMBL/GenBank/DDBJ databases">
        <title>Characterization of isolates of Eisenbergiella tayi derived from blood cultures, using whole genome sequencing.</title>
        <authorList>
            <person name="Burdz T."/>
            <person name="Wiebe D."/>
            <person name="Huynh C."/>
            <person name="Bernard K."/>
        </authorList>
    </citation>
    <scope>NUCLEOTIDE SEQUENCE [LARGE SCALE GENOMIC DNA]</scope>
    <source>
        <strain evidence="2 3">NML 120489</strain>
    </source>
</reference>
<evidence type="ECO:0000256" key="1">
    <source>
        <dbReference type="SAM" id="MobiDB-lite"/>
    </source>
</evidence>
<dbReference type="PANTHER" id="PTHR39338">
    <property type="entry name" value="BLL5662 PROTEIN-RELATED"/>
    <property type="match status" value="1"/>
</dbReference>
<dbReference type="Proteomes" id="UP000095003">
    <property type="component" value="Unassembled WGS sequence"/>
</dbReference>
<name>A0A1E3A0C4_9FIRM</name>
<proteinExistence type="predicted"/>
<comment type="caution">
    <text evidence="2">The sequence shown here is derived from an EMBL/GenBank/DDBJ whole genome shotgun (WGS) entry which is preliminary data.</text>
</comment>
<evidence type="ECO:0000313" key="2">
    <source>
        <dbReference type="EMBL" id="ODM02205.1"/>
    </source>
</evidence>
<protein>
    <submittedName>
        <fullName evidence="2">VWA domain containing CoxE-like protein</fullName>
    </submittedName>
</protein>
<dbReference type="AlphaFoldDB" id="A0A1E3A0C4"/>
<dbReference type="GeneID" id="93304285"/>
<dbReference type="PATRIC" id="fig|1432052.3.peg.7006"/>
<dbReference type="Pfam" id="PF05762">
    <property type="entry name" value="VWA_CoxE"/>
    <property type="match status" value="1"/>
</dbReference>
<sequence length="405" mass="46517">MFEAFFVILKNHEVPVTPGEWLSLQEALDKGLCGSSLSSFYSLSRMLLVKRETDYDKFDSAFEEYFNGIRGNTPLTARLLEWLDKPDMNELLPQWKEEKKMLPGENPESKEGDSSKEEIEERMRKRLEEQTSEHNGGDYWIGTMGKSSYGNTGAHTGGIRVGGKSGHQSAFAVMGEHRYKDFRDDRIIDNRQFQQALRRLRQYSSRRDLPRTQLDLDGTISKTCRNGGFLQIVMEPPRKNAVKLLLLMDSGGTMLPYSSLMNELFQAVSRSNHFKETRFYYFHNCIYGKLYNTPACDYGDWIETEWLFHNLKGDTKVVIVGDAAMAPEELFSPSGNYRGPNDGLTGFEWMQLLKECFKKSVWLNPKMAKGNAPWRESETAVKEIFSMYPLTVKGLKEAMKELMRG</sequence>
<accession>A0A1E3A0C4</accession>
<dbReference type="InterPro" id="IPR008912">
    <property type="entry name" value="Uncharacterised_CoxE"/>
</dbReference>
<organism evidence="2 3">
    <name type="scientific">Eisenbergiella tayi</name>
    <dbReference type="NCBI Taxonomy" id="1432052"/>
    <lineage>
        <taxon>Bacteria</taxon>
        <taxon>Bacillati</taxon>
        <taxon>Bacillota</taxon>
        <taxon>Clostridia</taxon>
        <taxon>Lachnospirales</taxon>
        <taxon>Lachnospiraceae</taxon>
        <taxon>Eisenbergiella</taxon>
    </lineage>
</organism>
<dbReference type="PANTHER" id="PTHR39338:SF7">
    <property type="entry name" value="BLL6692 PROTEIN"/>
    <property type="match status" value="1"/>
</dbReference>
<feature type="region of interest" description="Disordered" evidence="1">
    <location>
        <begin position="97"/>
        <end position="139"/>
    </location>
</feature>
<dbReference type="EMBL" id="MCGI01000010">
    <property type="protein sequence ID" value="ODM02205.1"/>
    <property type="molecule type" value="Genomic_DNA"/>
</dbReference>
<evidence type="ECO:0000313" key="3">
    <source>
        <dbReference type="Proteomes" id="UP000095003"/>
    </source>
</evidence>
<dbReference type="RefSeq" id="WP_069159537.1">
    <property type="nucleotide sequence ID" value="NZ_DBFYTC010000177.1"/>
</dbReference>
<gene>
    <name evidence="2" type="ORF">BEH84_06348</name>
</gene>
<feature type="compositionally biased region" description="Basic and acidic residues" evidence="1">
    <location>
        <begin position="97"/>
        <end position="136"/>
    </location>
</feature>